<comment type="subcellular location">
    <subcellularLocation>
        <location evidence="2">Chromosome</location>
        <location evidence="2">Telomere</location>
    </subcellularLocation>
    <subcellularLocation>
        <location evidence="1">Nucleus</location>
    </subcellularLocation>
</comment>
<evidence type="ECO:0000256" key="10">
    <source>
        <dbReference type="ARBA" id="ARBA00022833"/>
    </source>
</evidence>
<feature type="compositionally biased region" description="Basic and acidic residues" evidence="17">
    <location>
        <begin position="383"/>
        <end position="393"/>
    </location>
</feature>
<dbReference type="Pfam" id="PF00271">
    <property type="entry name" value="Helicase_C"/>
    <property type="match status" value="1"/>
</dbReference>
<evidence type="ECO:0000256" key="7">
    <source>
        <dbReference type="ARBA" id="ARBA00022771"/>
    </source>
</evidence>
<comment type="caution">
    <text evidence="21">The sequence shown here is derived from an EMBL/GenBank/DDBJ whole genome shotgun (WGS) entry which is preliminary data.</text>
</comment>
<dbReference type="PROSITE" id="PS51192">
    <property type="entry name" value="HELICASE_ATP_BIND_1"/>
    <property type="match status" value="1"/>
</dbReference>
<feature type="coiled-coil region" evidence="16">
    <location>
        <begin position="160"/>
        <end position="194"/>
    </location>
</feature>
<dbReference type="InterPro" id="IPR001650">
    <property type="entry name" value="Helicase_C-like"/>
</dbReference>
<keyword evidence="6" id="KW-0547">Nucleotide-binding</keyword>
<dbReference type="Pfam" id="PF00176">
    <property type="entry name" value="SNF2-rel_dom"/>
    <property type="match status" value="2"/>
</dbReference>
<keyword evidence="22" id="KW-1185">Reference proteome</keyword>
<dbReference type="SUPFAM" id="SSF57903">
    <property type="entry name" value="FYVE/PHD zinc finger"/>
    <property type="match status" value="1"/>
</dbReference>
<dbReference type="PROSITE" id="PS51533">
    <property type="entry name" value="ADD"/>
    <property type="match status" value="1"/>
</dbReference>
<keyword evidence="9" id="KW-0347">Helicase</keyword>
<feature type="compositionally biased region" description="Low complexity" evidence="17">
    <location>
        <begin position="621"/>
        <end position="635"/>
    </location>
</feature>
<dbReference type="GO" id="GO:0016887">
    <property type="term" value="F:ATP hydrolysis activity"/>
    <property type="evidence" value="ECO:0007669"/>
    <property type="project" value="InterPro"/>
</dbReference>
<evidence type="ECO:0000256" key="3">
    <source>
        <dbReference type="ARBA" id="ARBA00007025"/>
    </source>
</evidence>
<evidence type="ECO:0000256" key="2">
    <source>
        <dbReference type="ARBA" id="ARBA00004574"/>
    </source>
</evidence>
<organism evidence="21 22">
    <name type="scientific">Chrysophaeum taylorii</name>
    <dbReference type="NCBI Taxonomy" id="2483200"/>
    <lineage>
        <taxon>Eukaryota</taxon>
        <taxon>Sar</taxon>
        <taxon>Stramenopiles</taxon>
        <taxon>Ochrophyta</taxon>
        <taxon>Pelagophyceae</taxon>
        <taxon>Pelagomonadales</taxon>
        <taxon>Pelagomonadaceae</taxon>
        <taxon>Chrysophaeum</taxon>
    </lineage>
</organism>
<protein>
    <recommendedName>
        <fullName evidence="15">ATP-dependent helicase ATRX</fullName>
    </recommendedName>
</protein>
<evidence type="ECO:0000256" key="4">
    <source>
        <dbReference type="ARBA" id="ARBA00022454"/>
    </source>
</evidence>
<dbReference type="Gene3D" id="3.40.50.10810">
    <property type="entry name" value="Tandem AAA-ATPase domain"/>
    <property type="match status" value="2"/>
</dbReference>
<dbReference type="Gene3D" id="3.40.50.300">
    <property type="entry name" value="P-loop containing nucleotide triphosphate hydrolases"/>
    <property type="match status" value="1"/>
</dbReference>
<accession>A0AAD7U5P9</accession>
<evidence type="ECO:0000256" key="1">
    <source>
        <dbReference type="ARBA" id="ARBA00004123"/>
    </source>
</evidence>
<evidence type="ECO:0000256" key="17">
    <source>
        <dbReference type="SAM" id="MobiDB-lite"/>
    </source>
</evidence>
<dbReference type="CDD" id="cd18793">
    <property type="entry name" value="SF2_C_SNF"/>
    <property type="match status" value="1"/>
</dbReference>
<evidence type="ECO:0000259" key="20">
    <source>
        <dbReference type="PROSITE" id="PS51533"/>
    </source>
</evidence>
<feature type="region of interest" description="Disordered" evidence="17">
    <location>
        <begin position="562"/>
        <end position="717"/>
    </location>
</feature>
<dbReference type="SMART" id="SM00487">
    <property type="entry name" value="DEXDc"/>
    <property type="match status" value="1"/>
</dbReference>
<keyword evidence="14" id="KW-0539">Nucleus</keyword>
<feature type="domain" description="PHD-type" evidence="20">
    <location>
        <begin position="1"/>
        <end position="129"/>
    </location>
</feature>
<dbReference type="Proteomes" id="UP001230188">
    <property type="component" value="Unassembled WGS sequence"/>
</dbReference>
<evidence type="ECO:0000256" key="11">
    <source>
        <dbReference type="ARBA" id="ARBA00022840"/>
    </source>
</evidence>
<keyword evidence="13" id="KW-0238">DNA-binding</keyword>
<dbReference type="GO" id="GO:0004386">
    <property type="term" value="F:helicase activity"/>
    <property type="evidence" value="ECO:0007669"/>
    <property type="project" value="UniProtKB-KW"/>
</dbReference>
<dbReference type="PANTHER" id="PTHR45797:SF1">
    <property type="entry name" value="HELICASE ARIP4"/>
    <property type="match status" value="1"/>
</dbReference>
<dbReference type="InterPro" id="IPR027417">
    <property type="entry name" value="P-loop_NTPase"/>
</dbReference>
<dbReference type="InterPro" id="IPR038718">
    <property type="entry name" value="SNF2-like_sf"/>
</dbReference>
<evidence type="ECO:0000259" key="18">
    <source>
        <dbReference type="PROSITE" id="PS51192"/>
    </source>
</evidence>
<feature type="region of interest" description="Disordered" evidence="17">
    <location>
        <begin position="1235"/>
        <end position="1283"/>
    </location>
</feature>
<dbReference type="InterPro" id="IPR049730">
    <property type="entry name" value="SNF2/RAD54-like_C"/>
</dbReference>
<dbReference type="GO" id="GO:0000781">
    <property type="term" value="C:chromosome, telomeric region"/>
    <property type="evidence" value="ECO:0007669"/>
    <property type="project" value="UniProtKB-SubCell"/>
</dbReference>
<dbReference type="InterPro" id="IPR013083">
    <property type="entry name" value="Znf_RING/FYVE/PHD"/>
</dbReference>
<keyword evidence="12" id="KW-0779">Telomere</keyword>
<feature type="compositionally biased region" description="Low complexity" evidence="17">
    <location>
        <begin position="394"/>
        <end position="406"/>
    </location>
</feature>
<gene>
    <name evidence="21" type="ORF">CTAYLR_001363</name>
</gene>
<proteinExistence type="inferred from homology"/>
<feature type="domain" description="Helicase ATP-binding" evidence="18">
    <location>
        <begin position="785"/>
        <end position="1073"/>
    </location>
</feature>
<feature type="compositionally biased region" description="Low complexity" evidence="17">
    <location>
        <begin position="1253"/>
        <end position="1266"/>
    </location>
</feature>
<keyword evidence="16" id="KW-0175">Coiled coil</keyword>
<feature type="domain" description="Helicase C-terminal" evidence="19">
    <location>
        <begin position="1319"/>
        <end position="1493"/>
    </location>
</feature>
<dbReference type="InterPro" id="IPR011011">
    <property type="entry name" value="Znf_FYVE_PHD"/>
</dbReference>
<evidence type="ECO:0000256" key="8">
    <source>
        <dbReference type="ARBA" id="ARBA00022801"/>
    </source>
</evidence>
<keyword evidence="10" id="KW-0862">Zinc</keyword>
<evidence type="ECO:0000256" key="14">
    <source>
        <dbReference type="ARBA" id="ARBA00023242"/>
    </source>
</evidence>
<dbReference type="EMBL" id="JAQMWT010000671">
    <property type="protein sequence ID" value="KAJ8598548.1"/>
    <property type="molecule type" value="Genomic_DNA"/>
</dbReference>
<dbReference type="InterPro" id="IPR025766">
    <property type="entry name" value="ADD"/>
</dbReference>
<dbReference type="PANTHER" id="PTHR45797">
    <property type="entry name" value="RAD54-LIKE"/>
    <property type="match status" value="1"/>
</dbReference>
<evidence type="ECO:0000256" key="5">
    <source>
        <dbReference type="ARBA" id="ARBA00022723"/>
    </source>
</evidence>
<evidence type="ECO:0000256" key="9">
    <source>
        <dbReference type="ARBA" id="ARBA00022806"/>
    </source>
</evidence>
<comment type="similarity">
    <text evidence="3">Belongs to the SNF2/RAD54 helicase family.</text>
</comment>
<dbReference type="GO" id="GO:0010468">
    <property type="term" value="P:regulation of gene expression"/>
    <property type="evidence" value="ECO:0007669"/>
    <property type="project" value="UniProtKB-ARBA"/>
</dbReference>
<feature type="compositionally biased region" description="Basic and acidic residues" evidence="17">
    <location>
        <begin position="678"/>
        <end position="688"/>
    </location>
</feature>
<dbReference type="PROSITE" id="PS51194">
    <property type="entry name" value="HELICASE_CTER"/>
    <property type="match status" value="1"/>
</dbReference>
<name>A0AAD7U5P9_9STRA</name>
<feature type="compositionally biased region" description="Basic and acidic residues" evidence="17">
    <location>
        <begin position="562"/>
        <end position="571"/>
    </location>
</feature>
<dbReference type="InterPro" id="IPR000330">
    <property type="entry name" value="SNF2_N"/>
</dbReference>
<feature type="region of interest" description="Disordered" evidence="17">
    <location>
        <begin position="376"/>
        <end position="411"/>
    </location>
</feature>
<sequence>MEEEVIITACCTVCGVESSRVLTSHEHPVVPGRAVCGLCLEALEECDGEECCAWCGDGGELLVCDGCGRNWCRDCLSRHLGSSYVERADASEEWRECPACEPAGGGGGFPPPPDADPDEAARLLRFESELAETQEKLEPEMVERLRLGIAAEIEDEEAIDDELDECLRLLERKLELLEREHAAAQERAEAAGVDLAMFYMALEAANAAGGTTLSTAWAKAPKLASRKRGVVRACARGSGEDLDDEEVSYEAPEDAEARAWVEAAEAENQAKRPMKLKRSRGGAMALVGETVGATGFDERRKKELGSEYEAVYSATLESIQDERVREQAEEIDELDENWAREIKDPAERKLIEENEKRREQKAKVVRRHEEEEVVAVKRKRSRDNKEVSRRKEVVSSSGPLSSSPEVEVVEVHSTTPRRAPVWERGGRRRAWIVGQDADGMIYLPAERAQHLIRCPATIGRQKNEDEAGHVAVCGPLNKKISRELAVLRRVPDGIELTRCERAKTQVVVDSKDLGAGESTVITRAAAVRFGGLSSARDARHHPIEAYVLLPLREGDKTYFELPRHDPEDFVRGHHHHHHYQQQQEERKHRAGARTTTTAGTGRSREEPICVDSEDDDRGRSGKCCLSSSSSSSSSSKRSKKKKLSSGSSPTRLTNLKVPKRKDIGDVLDENDLSAETQEATKLEQEKRDRIKARKERLSSRASLEAAAATSSPPRSPVVEAAAVGRSSSSDVERVALNDGETEAETVYLPSYLCGGVLKAHQIEGARFIFEQTIESVDQLDKYPTGCEDPIPLGCVLAYSMGLGKSLTTIAYLAALFNHGRAKTQIKTALVVAPANVVRNWEAEFAKWCDSDSALLKRVRVFDSRRDRLGQLRAWSLRGGVLVVSYDSYQKMVCTTTTTAKDNPPRQKKKKKKSESLDQLAARGALVPGRNVISVVGRPDVRADLLVGGVISYQRATYACPKAFCWNATRDVSQLDGMKMVTYGGKPLESLLVDDDDDDEKGEDSFVVEARKALQDPGPDVLVLDEAHLVKNPNNKRFKAFAGIRTRRRVALTGTPLQNNLMEYHSMITFVRGTVLGTRAEFKKNFEDPIKNGMCVDSSKTDVKKMQKRVYVLGTKIRDFVLRKDQALLAQEIDKTEYLVVAKLTSVQRRLYAGFVAGAVALNALLAHQPLLKLGNHPLTHVGNNSSSSFSSSSSSSSTAAASGRAAAPPLIAATDSIAALTSNLLLVSNPLELKKKKKKKKRGDDEEEEVVELESSSSSSSSSEGSRSLEEEEDAPLAEPAKPWNWHDEVAAMMRAEYAVDPPVEDTVRLSSKMSILFDIIARSMVVDDKVVVFSQSIPTLDYIERVLRTDAWCDKRRDLGSTDSRRWTMNADILRIDGGTGSTERQRRVEAFESGSKARVFLLSTKAGNMGINLVSANRVVLFDSSWNPAIDKQALCRCFRYGQKKKVFIYRLVMQGFEHTVYKRAMQKDHLSLRCVDDGAYERMWAAEDLENLATLDDDNIDVCLDHVQEDPVLHGTLARHKDKIVETTVTDTFYRENADEKLDEAEFEEAMDEYDREKQGLPTRAQEAAAAIRQAAAHQPPMNIPPAAAALLSTMDISSHHITTS</sequence>
<keyword evidence="4" id="KW-0158">Chromosome</keyword>
<evidence type="ECO:0000256" key="15">
    <source>
        <dbReference type="ARBA" id="ARBA00031106"/>
    </source>
</evidence>
<evidence type="ECO:0000313" key="21">
    <source>
        <dbReference type="EMBL" id="KAJ8598548.1"/>
    </source>
</evidence>
<evidence type="ECO:0000313" key="22">
    <source>
        <dbReference type="Proteomes" id="UP001230188"/>
    </source>
</evidence>
<feature type="compositionally biased region" description="Low complexity" evidence="17">
    <location>
        <begin position="592"/>
        <end position="601"/>
    </location>
</feature>
<dbReference type="GO" id="GO:0003677">
    <property type="term" value="F:DNA binding"/>
    <property type="evidence" value="ECO:0007669"/>
    <property type="project" value="UniProtKB-KW"/>
</dbReference>
<dbReference type="GO" id="GO:0005524">
    <property type="term" value="F:ATP binding"/>
    <property type="evidence" value="ECO:0007669"/>
    <property type="project" value="UniProtKB-KW"/>
</dbReference>
<keyword evidence="5" id="KW-0479">Metal-binding</keyword>
<dbReference type="InterPro" id="IPR044574">
    <property type="entry name" value="ARIP4-like"/>
</dbReference>
<dbReference type="GO" id="GO:0008270">
    <property type="term" value="F:zinc ion binding"/>
    <property type="evidence" value="ECO:0007669"/>
    <property type="project" value="UniProtKB-KW"/>
</dbReference>
<keyword evidence="7" id="KW-0863">Zinc-finger</keyword>
<feature type="region of interest" description="Disordered" evidence="17">
    <location>
        <begin position="897"/>
        <end position="916"/>
    </location>
</feature>
<dbReference type="SUPFAM" id="SSF52540">
    <property type="entry name" value="P-loop containing nucleoside triphosphate hydrolases"/>
    <property type="match status" value="2"/>
</dbReference>
<evidence type="ECO:0000256" key="16">
    <source>
        <dbReference type="SAM" id="Coils"/>
    </source>
</evidence>
<dbReference type="InterPro" id="IPR014001">
    <property type="entry name" value="Helicase_ATP-bd"/>
</dbReference>
<keyword evidence="8" id="KW-0378">Hydrolase</keyword>
<evidence type="ECO:0000256" key="13">
    <source>
        <dbReference type="ARBA" id="ARBA00023125"/>
    </source>
</evidence>
<keyword evidence="11" id="KW-0067">ATP-binding</keyword>
<dbReference type="GO" id="GO:0005634">
    <property type="term" value="C:nucleus"/>
    <property type="evidence" value="ECO:0007669"/>
    <property type="project" value="UniProtKB-SubCell"/>
</dbReference>
<evidence type="ECO:0000259" key="19">
    <source>
        <dbReference type="PROSITE" id="PS51194"/>
    </source>
</evidence>
<evidence type="ECO:0000256" key="6">
    <source>
        <dbReference type="ARBA" id="ARBA00022741"/>
    </source>
</evidence>
<dbReference type="Gene3D" id="3.30.40.10">
    <property type="entry name" value="Zinc/RING finger domain, C3HC4 (zinc finger)"/>
    <property type="match status" value="1"/>
</dbReference>
<evidence type="ECO:0000256" key="12">
    <source>
        <dbReference type="ARBA" id="ARBA00022895"/>
    </source>
</evidence>
<feature type="compositionally biased region" description="Low complexity" evidence="17">
    <location>
        <begin position="699"/>
        <end position="712"/>
    </location>
</feature>
<reference evidence="21" key="1">
    <citation type="submission" date="2023-01" db="EMBL/GenBank/DDBJ databases">
        <title>Metagenome sequencing of chrysophaentin producing Chrysophaeum taylorii.</title>
        <authorList>
            <person name="Davison J."/>
            <person name="Bewley C."/>
        </authorList>
    </citation>
    <scope>NUCLEOTIDE SEQUENCE</scope>
    <source>
        <strain evidence="21">NIES-1699</strain>
    </source>
</reference>
<dbReference type="SMART" id="SM00490">
    <property type="entry name" value="HELICc"/>
    <property type="match status" value="1"/>
</dbReference>